<evidence type="ECO:0000256" key="1">
    <source>
        <dbReference type="ARBA" id="ARBA00009451"/>
    </source>
</evidence>
<dbReference type="PANTHER" id="PTHR13501">
    <property type="entry name" value="CHLOROPLAST 50S RIBOSOMAL PROTEIN L22-RELATED"/>
    <property type="match status" value="1"/>
</dbReference>
<dbReference type="InterPro" id="IPR001063">
    <property type="entry name" value="Ribosomal_uL22"/>
</dbReference>
<gene>
    <name evidence="7" type="ORF">ABNO60_00645</name>
</gene>
<comment type="similarity">
    <text evidence="1 4">Belongs to the universal ribosomal protein uL22 family.</text>
</comment>
<sequence>MGKRKRLSKICIVKYSNIITKIHLKKIRISPRKIRKLYILIKNKNIITVLNILKFNNKKFSKILIKTILACLSYKKYNINKINYKNIYINLFQVNQGGEYKRFNPVSRGKSNIIRKKISNIKLSLVYKNES</sequence>
<dbReference type="Gene3D" id="3.90.470.10">
    <property type="entry name" value="Ribosomal protein L22/L17"/>
    <property type="match status" value="1"/>
</dbReference>
<keyword evidence="2 4" id="KW-0689">Ribosomal protein</keyword>
<dbReference type="EMBL" id="CP157896">
    <property type="protein sequence ID" value="XBT18642.1"/>
    <property type="molecule type" value="Genomic_DNA"/>
</dbReference>
<evidence type="ECO:0000256" key="2">
    <source>
        <dbReference type="ARBA" id="ARBA00022980"/>
    </source>
</evidence>
<dbReference type="GO" id="GO:0019843">
    <property type="term" value="F:rRNA binding"/>
    <property type="evidence" value="ECO:0007669"/>
    <property type="project" value="UniProtKB-KW"/>
</dbReference>
<keyword evidence="5" id="KW-0694">RNA-binding</keyword>
<comment type="function">
    <text evidence="6">This protein binds specifically to 23S rRNA; its binding is stimulated by other ribosomal proteins, e.g., L4, L17, and L20. It is important during the early stages of 50S assembly. It makes multiple contacts with different domains of the 23S rRNA in the assembled 50S subunit and ribosome.</text>
</comment>
<organism evidence="7">
    <name type="scientific">Candidatus Shikimatogenerans sp. Tcar</name>
    <dbReference type="NCBI Taxonomy" id="3158565"/>
    <lineage>
        <taxon>Bacteria</taxon>
        <taxon>Pseudomonadati</taxon>
        <taxon>Bacteroidota</taxon>
        <taxon>Flavobacteriia</taxon>
        <taxon>Flavobacteriales</taxon>
        <taxon>Candidatus Shikimatogenerans</taxon>
    </lineage>
</organism>
<dbReference type="SUPFAM" id="SSF54843">
    <property type="entry name" value="Ribosomal protein L22"/>
    <property type="match status" value="1"/>
</dbReference>
<dbReference type="InterPro" id="IPR047867">
    <property type="entry name" value="Ribosomal_uL22_bac/org-type"/>
</dbReference>
<dbReference type="Pfam" id="PF00237">
    <property type="entry name" value="Ribosomal_L22"/>
    <property type="match status" value="1"/>
</dbReference>
<comment type="subunit">
    <text evidence="5">Part of the 50S ribosomal subunit.</text>
</comment>
<evidence type="ECO:0000256" key="3">
    <source>
        <dbReference type="ARBA" id="ARBA00023274"/>
    </source>
</evidence>
<dbReference type="InterPro" id="IPR036394">
    <property type="entry name" value="Ribosomal_uL22_sf"/>
</dbReference>
<evidence type="ECO:0000313" key="7">
    <source>
        <dbReference type="EMBL" id="XBT18642.1"/>
    </source>
</evidence>
<dbReference type="GO" id="GO:0022625">
    <property type="term" value="C:cytosolic large ribosomal subunit"/>
    <property type="evidence" value="ECO:0007669"/>
    <property type="project" value="TreeGrafter"/>
</dbReference>
<evidence type="ECO:0000256" key="4">
    <source>
        <dbReference type="RuleBase" id="RU004005"/>
    </source>
</evidence>
<reference evidence="7" key="1">
    <citation type="submission" date="2024-06" db="EMBL/GenBank/DDBJ databases">
        <title>Diversity, functionality, and evolutionary history of bacterial symbionts in false click beetles (Coleoptera, Throscidae).</title>
        <authorList>
            <person name="Wierz J.C."/>
            <person name="Malm H."/>
            <person name="Kaltenpoth M."/>
            <person name="Engl T."/>
        </authorList>
    </citation>
    <scope>NUCLEOTIDE SEQUENCE</scope>
    <source>
        <strain evidence="7">Tcar</strain>
    </source>
</reference>
<accession>A0AAU7QRQ9</accession>
<evidence type="ECO:0000256" key="6">
    <source>
        <dbReference type="RuleBase" id="RU004008"/>
    </source>
</evidence>
<dbReference type="GO" id="GO:0003735">
    <property type="term" value="F:structural constituent of ribosome"/>
    <property type="evidence" value="ECO:0007669"/>
    <property type="project" value="InterPro"/>
</dbReference>
<proteinExistence type="inferred from homology"/>
<keyword evidence="3 4" id="KW-0687">Ribonucleoprotein</keyword>
<dbReference type="GO" id="GO:0006412">
    <property type="term" value="P:translation"/>
    <property type="evidence" value="ECO:0007669"/>
    <property type="project" value="InterPro"/>
</dbReference>
<evidence type="ECO:0000256" key="5">
    <source>
        <dbReference type="RuleBase" id="RU004006"/>
    </source>
</evidence>
<protein>
    <recommendedName>
        <fullName evidence="6">50S ribosomal protein L22</fullName>
    </recommendedName>
</protein>
<name>A0AAU7QRQ9_9FLAO</name>
<keyword evidence="5" id="KW-0699">rRNA-binding</keyword>
<dbReference type="AlphaFoldDB" id="A0AAU7QRQ9"/>
<dbReference type="PANTHER" id="PTHR13501:SF8">
    <property type="entry name" value="LARGE RIBOSOMAL SUBUNIT PROTEIN UL22M"/>
    <property type="match status" value="1"/>
</dbReference>